<keyword evidence="5 6" id="KW-0472">Membrane</keyword>
<comment type="similarity">
    <text evidence="2">Belongs to the UPF0057 (PMP3) family.</text>
</comment>
<name>A0ABZ1C3R9_9BACT</name>
<reference evidence="7 8" key="1">
    <citation type="submission" date="2021-08" db="EMBL/GenBank/DDBJ databases">
        <authorList>
            <person name="Zhang D."/>
            <person name="Zhang A."/>
            <person name="Wang L."/>
        </authorList>
    </citation>
    <scope>NUCLEOTIDE SEQUENCE [LARGE SCALE GENOMIC DNA]</scope>
    <source>
        <strain evidence="7 8">WL0086</strain>
    </source>
</reference>
<keyword evidence="8" id="KW-1185">Reference proteome</keyword>
<evidence type="ECO:0000313" key="7">
    <source>
        <dbReference type="EMBL" id="WRQ86002.1"/>
    </source>
</evidence>
<dbReference type="EMBL" id="CP139781">
    <property type="protein sequence ID" value="WRQ86002.1"/>
    <property type="molecule type" value="Genomic_DNA"/>
</dbReference>
<dbReference type="PANTHER" id="PTHR21659">
    <property type="entry name" value="HYDROPHOBIC PROTEIN RCI2 LOW TEMPERATURE AND SALT RESPONSIVE PROTEIN LTI6 -RELATED"/>
    <property type="match status" value="1"/>
</dbReference>
<evidence type="ECO:0000256" key="6">
    <source>
        <dbReference type="SAM" id="Phobius"/>
    </source>
</evidence>
<dbReference type="InterPro" id="IPR000612">
    <property type="entry name" value="PMP3"/>
</dbReference>
<accession>A0ABZ1C3R9</accession>
<evidence type="ECO:0000256" key="5">
    <source>
        <dbReference type="ARBA" id="ARBA00023136"/>
    </source>
</evidence>
<keyword evidence="4 6" id="KW-1133">Transmembrane helix</keyword>
<dbReference type="RefSeq" id="WP_221031514.1">
    <property type="nucleotide sequence ID" value="NZ_CP139781.1"/>
</dbReference>
<evidence type="ECO:0000256" key="2">
    <source>
        <dbReference type="ARBA" id="ARBA00009530"/>
    </source>
</evidence>
<protein>
    <submittedName>
        <fullName evidence="7">YqaE/Pmp3 family membrane protein</fullName>
    </submittedName>
</protein>
<proteinExistence type="inferred from homology"/>
<sequence>MLYIFLAICFVLPPCVVAIRRGFGLDFGVNLLLTLLLWVPGAIHAFAVVLKSDGTKSIA</sequence>
<dbReference type="Proteomes" id="UP000738431">
    <property type="component" value="Chromosome"/>
</dbReference>
<evidence type="ECO:0000256" key="3">
    <source>
        <dbReference type="ARBA" id="ARBA00022692"/>
    </source>
</evidence>
<dbReference type="PANTHER" id="PTHR21659:SF112">
    <property type="entry name" value="PROTEIN SNA2-RELATED"/>
    <property type="match status" value="1"/>
</dbReference>
<organism evidence="7 8">
    <name type="scientific">Actomonas aquatica</name>
    <dbReference type="NCBI Taxonomy" id="2866162"/>
    <lineage>
        <taxon>Bacteria</taxon>
        <taxon>Pseudomonadati</taxon>
        <taxon>Verrucomicrobiota</taxon>
        <taxon>Opitutia</taxon>
        <taxon>Opitutales</taxon>
        <taxon>Opitutaceae</taxon>
        <taxon>Actomonas</taxon>
    </lineage>
</organism>
<evidence type="ECO:0000256" key="4">
    <source>
        <dbReference type="ARBA" id="ARBA00022989"/>
    </source>
</evidence>
<dbReference type="Pfam" id="PF01679">
    <property type="entry name" value="Pmp3"/>
    <property type="match status" value="1"/>
</dbReference>
<keyword evidence="3 6" id="KW-0812">Transmembrane</keyword>
<feature type="transmembrane region" description="Helical" evidence="6">
    <location>
        <begin position="28"/>
        <end position="50"/>
    </location>
</feature>
<evidence type="ECO:0000256" key="1">
    <source>
        <dbReference type="ARBA" id="ARBA00004370"/>
    </source>
</evidence>
<gene>
    <name evidence="7" type="ORF">K1X11_014405</name>
</gene>
<evidence type="ECO:0000313" key="8">
    <source>
        <dbReference type="Proteomes" id="UP000738431"/>
    </source>
</evidence>
<reference evidence="7 8" key="2">
    <citation type="submission" date="2023-12" db="EMBL/GenBank/DDBJ databases">
        <title>Description of an unclassified Opitutus bacterium of Verrucomicrobiota.</title>
        <authorList>
            <person name="Zhang D.-F."/>
        </authorList>
    </citation>
    <scope>NUCLEOTIDE SEQUENCE [LARGE SCALE GENOMIC DNA]</scope>
    <source>
        <strain evidence="7 8">WL0086</strain>
    </source>
</reference>
<comment type="subcellular location">
    <subcellularLocation>
        <location evidence="1">Membrane</location>
    </subcellularLocation>
</comment>